<dbReference type="PANTHER" id="PTHR42034:SF1">
    <property type="entry name" value="CONDENSATION DOMAIN-CONTAINING PROTEIN"/>
    <property type="match status" value="1"/>
</dbReference>
<keyword evidence="2" id="KW-0808">Transferase</keyword>
<evidence type="ECO:0000313" key="4">
    <source>
        <dbReference type="Proteomes" id="UP001215598"/>
    </source>
</evidence>
<organism evidence="3 4">
    <name type="scientific">Mycena metata</name>
    <dbReference type="NCBI Taxonomy" id="1033252"/>
    <lineage>
        <taxon>Eukaryota</taxon>
        <taxon>Fungi</taxon>
        <taxon>Dikarya</taxon>
        <taxon>Basidiomycota</taxon>
        <taxon>Agaricomycotina</taxon>
        <taxon>Agaricomycetes</taxon>
        <taxon>Agaricomycetidae</taxon>
        <taxon>Agaricales</taxon>
        <taxon>Marasmiineae</taxon>
        <taxon>Mycenaceae</taxon>
        <taxon>Mycena</taxon>
    </lineage>
</organism>
<dbReference type="AlphaFoldDB" id="A0AAD7HTE4"/>
<dbReference type="Proteomes" id="UP001215598">
    <property type="component" value="Unassembled WGS sequence"/>
</dbReference>
<dbReference type="InterPro" id="IPR009992">
    <property type="entry name" value="Tri3/Sat12/Sat16/Mac1"/>
</dbReference>
<proteinExistence type="inferred from homology"/>
<comment type="caution">
    <text evidence="3">The sequence shown here is derived from an EMBL/GenBank/DDBJ whole genome shotgun (WGS) entry which is preliminary data.</text>
</comment>
<reference evidence="3" key="1">
    <citation type="submission" date="2023-03" db="EMBL/GenBank/DDBJ databases">
        <title>Massive genome expansion in bonnet fungi (Mycena s.s.) driven by repeated elements and novel gene families across ecological guilds.</title>
        <authorList>
            <consortium name="Lawrence Berkeley National Laboratory"/>
            <person name="Harder C.B."/>
            <person name="Miyauchi S."/>
            <person name="Viragh M."/>
            <person name="Kuo A."/>
            <person name="Thoen E."/>
            <person name="Andreopoulos B."/>
            <person name="Lu D."/>
            <person name="Skrede I."/>
            <person name="Drula E."/>
            <person name="Henrissat B."/>
            <person name="Morin E."/>
            <person name="Kohler A."/>
            <person name="Barry K."/>
            <person name="LaButti K."/>
            <person name="Morin E."/>
            <person name="Salamov A."/>
            <person name="Lipzen A."/>
            <person name="Mereny Z."/>
            <person name="Hegedus B."/>
            <person name="Baldrian P."/>
            <person name="Stursova M."/>
            <person name="Weitz H."/>
            <person name="Taylor A."/>
            <person name="Grigoriev I.V."/>
            <person name="Nagy L.G."/>
            <person name="Martin F."/>
            <person name="Kauserud H."/>
        </authorList>
    </citation>
    <scope>NUCLEOTIDE SEQUENCE</scope>
    <source>
        <strain evidence="3">CBHHK182m</strain>
    </source>
</reference>
<evidence type="ECO:0000256" key="2">
    <source>
        <dbReference type="ARBA" id="ARBA00022679"/>
    </source>
</evidence>
<dbReference type="SUPFAM" id="SSF52777">
    <property type="entry name" value="CoA-dependent acyltransferases"/>
    <property type="match status" value="1"/>
</dbReference>
<evidence type="ECO:0000256" key="1">
    <source>
        <dbReference type="ARBA" id="ARBA00006439"/>
    </source>
</evidence>
<dbReference type="GO" id="GO:0043386">
    <property type="term" value="P:mycotoxin biosynthetic process"/>
    <property type="evidence" value="ECO:0007669"/>
    <property type="project" value="InterPro"/>
</dbReference>
<dbReference type="InterPro" id="IPR023213">
    <property type="entry name" value="CAT-like_dom_sf"/>
</dbReference>
<sequence>MSSKSVYDWAPSPHDPSYYTRRGWAFETLNDIANRQKHGQTTMFFGANISAQRPFGTDSLLEHDTEDNTLLTYCTASSAADAQAWARRTLLFDGEYKTLDDLRKKIGGKVLPDVNGDETFLHLIVRSDTSFGVLLYTSHVTFDGAAVKIVTTRFLKKLALLLDGGSPDLNLKWGDKYTNLTPAAGRVLGPNEVVEGAQHNATLNSVMMDFATAMPCAHNFRLRGSTGPGATRYSGLSLSVSETTTLVQFAKSNGFTVNRVVHAALMMVCVFDNPPTANTPTDTTVVSLHVVNARYRLQPAYSGRDGFPGFAICTSPITVALSTFQTPNKSEKDQLIEVAHVIKAEYLKQKTYPSLLAIAQQQTEMLLPGFKNASPDRPPWMGPAYFGDGRGEDYLDRAYPGADGTTVLNLDEFFVSVNMTDPGGFFRAFSWRDRLILCVDYNERTVDHEVVQTWMDKWVELLRVLL</sequence>
<dbReference type="PANTHER" id="PTHR42034">
    <property type="entry name" value="CHROMOSOME 7, WHOLE GENOME SHOTGUN SEQUENCE-RELATED"/>
    <property type="match status" value="1"/>
</dbReference>
<dbReference type="EMBL" id="JARKIB010000183">
    <property type="protein sequence ID" value="KAJ7726947.1"/>
    <property type="molecule type" value="Genomic_DNA"/>
</dbReference>
<keyword evidence="4" id="KW-1185">Reference proteome</keyword>
<dbReference type="GO" id="GO:0016407">
    <property type="term" value="F:acetyltransferase activity"/>
    <property type="evidence" value="ECO:0007669"/>
    <property type="project" value="InterPro"/>
</dbReference>
<name>A0AAD7HTE4_9AGAR</name>
<dbReference type="Gene3D" id="3.30.559.10">
    <property type="entry name" value="Chloramphenicol acetyltransferase-like domain"/>
    <property type="match status" value="1"/>
</dbReference>
<accession>A0AAD7HTE4</accession>
<dbReference type="Gene3D" id="3.30.559.30">
    <property type="entry name" value="Nonribosomal peptide synthetase, condensation domain"/>
    <property type="match status" value="1"/>
</dbReference>
<protein>
    <submittedName>
        <fullName evidence="3">Uncharacterized protein</fullName>
    </submittedName>
</protein>
<gene>
    <name evidence="3" type="ORF">B0H16DRAFT_1735443</name>
</gene>
<evidence type="ECO:0000313" key="3">
    <source>
        <dbReference type="EMBL" id="KAJ7726947.1"/>
    </source>
</evidence>
<comment type="similarity">
    <text evidence="1">Belongs to the trichothecene O-acetyltransferase family.</text>
</comment>
<dbReference type="Pfam" id="PF07428">
    <property type="entry name" value="Tri3"/>
    <property type="match status" value="1"/>
</dbReference>